<evidence type="ECO:0000256" key="2">
    <source>
        <dbReference type="ARBA" id="ARBA00005372"/>
    </source>
</evidence>
<dbReference type="InterPro" id="IPR036291">
    <property type="entry name" value="NAD(P)-bd_dom_sf"/>
</dbReference>
<name>A0AAV9SYC1_9PEZI</name>
<evidence type="ECO:0000256" key="3">
    <source>
        <dbReference type="ARBA" id="ARBA00022589"/>
    </source>
</evidence>
<dbReference type="Gene3D" id="3.90.25.10">
    <property type="entry name" value="UDP-galactose 4-epimerase, domain 1"/>
    <property type="match status" value="1"/>
</dbReference>
<sequence>MVTSNSTTVLILGGTGKVGRQIAKLFAATSIPTYQASRSGVSTTEPGADNIKPIAFDWEDETTWTAALDTGATSIFLVAPPVMDMLPPMQSFIDQVRMKGDTTVTKRFVLLSGSPIEPDINGYAMGRPHAYLKDLGDRGEVQWAAIRPTWFQQNFVEQDNHRRAIVDESTIYSATADGKIPWVATEDIAACAYQLLTQEDAPNDQYLILGPELLAYDDVSPRGISHSQQLTLIATILSEVLGRKIVHKKLSTQELVDRFTGQGMPRDYAEMMGGLDTAIKNGSEDRTNSVVLALTGRRPRTFRETAEKNKGVWATVA</sequence>
<accession>A0AAV9SYC1</accession>
<evidence type="ECO:0000313" key="6">
    <source>
        <dbReference type="Proteomes" id="UP001327957"/>
    </source>
</evidence>
<dbReference type="InterPro" id="IPR051604">
    <property type="entry name" value="Ergot_Alk_Oxidoreductase"/>
</dbReference>
<dbReference type="EMBL" id="JASAOK010000047">
    <property type="protein sequence ID" value="KAK6209761.1"/>
    <property type="molecule type" value="Genomic_DNA"/>
</dbReference>
<dbReference type="SUPFAM" id="SSF51735">
    <property type="entry name" value="NAD(P)-binding Rossmann-fold domains"/>
    <property type="match status" value="1"/>
</dbReference>
<dbReference type="InterPro" id="IPR019901">
    <property type="entry name" value="Ergot_alkaloid_biosynthesis"/>
</dbReference>
<dbReference type="Gene3D" id="3.40.50.720">
    <property type="entry name" value="NAD(P)-binding Rossmann-like Domain"/>
    <property type="match status" value="1"/>
</dbReference>
<organism evidence="5 6">
    <name type="scientific">Colletotrichum tabaci</name>
    <dbReference type="NCBI Taxonomy" id="1209068"/>
    <lineage>
        <taxon>Eukaryota</taxon>
        <taxon>Fungi</taxon>
        <taxon>Dikarya</taxon>
        <taxon>Ascomycota</taxon>
        <taxon>Pezizomycotina</taxon>
        <taxon>Sordariomycetes</taxon>
        <taxon>Hypocreomycetidae</taxon>
        <taxon>Glomerellales</taxon>
        <taxon>Glomerellaceae</taxon>
        <taxon>Colletotrichum</taxon>
        <taxon>Colletotrichum destructivum species complex</taxon>
    </lineage>
</organism>
<keyword evidence="6" id="KW-1185">Reference proteome</keyword>
<evidence type="ECO:0000256" key="1">
    <source>
        <dbReference type="ARBA" id="ARBA00005107"/>
    </source>
</evidence>
<dbReference type="GO" id="GO:0016491">
    <property type="term" value="F:oxidoreductase activity"/>
    <property type="evidence" value="ECO:0007669"/>
    <property type="project" value="UniProtKB-KW"/>
</dbReference>
<dbReference type="PANTHER" id="PTHR43162:SF1">
    <property type="entry name" value="PRESTALK A DIFFERENTIATION PROTEIN A"/>
    <property type="match status" value="1"/>
</dbReference>
<comment type="caution">
    <text evidence="5">The sequence shown here is derived from an EMBL/GenBank/DDBJ whole genome shotgun (WGS) entry which is preliminary data.</text>
</comment>
<dbReference type="Proteomes" id="UP001327957">
    <property type="component" value="Unassembled WGS sequence"/>
</dbReference>
<proteinExistence type="inferred from homology"/>
<dbReference type="NCBIfam" id="TIGR03649">
    <property type="entry name" value="ergot_EASG"/>
    <property type="match status" value="1"/>
</dbReference>
<keyword evidence="3" id="KW-0017">Alkaloid metabolism</keyword>
<dbReference type="AlphaFoldDB" id="A0AAV9SYC1"/>
<evidence type="ECO:0000256" key="4">
    <source>
        <dbReference type="ARBA" id="ARBA00023002"/>
    </source>
</evidence>
<gene>
    <name evidence="5" type="ORF">QIS74_11345</name>
</gene>
<protein>
    <submittedName>
        <fullName evidence="5">AFUA_2G17970 family ergot alkaloid biosynthesis protein</fullName>
    </submittedName>
</protein>
<keyword evidence="4" id="KW-0560">Oxidoreductase</keyword>
<dbReference type="PANTHER" id="PTHR43162">
    <property type="match status" value="1"/>
</dbReference>
<reference evidence="5 6" key="1">
    <citation type="submission" date="2023-04" db="EMBL/GenBank/DDBJ databases">
        <title>Colletotrichum tabacum stain YC1 causing leaf anthracnose on Nicotiana tabacum(L.) cv.</title>
        <authorList>
            <person name="Ji Z."/>
            <person name="Wang M."/>
            <person name="Zhang J."/>
            <person name="Wang N."/>
            <person name="Zhou Z."/>
        </authorList>
    </citation>
    <scope>NUCLEOTIDE SEQUENCE [LARGE SCALE GENOMIC DNA]</scope>
    <source>
        <strain evidence="5 6">YC1</strain>
    </source>
</reference>
<evidence type="ECO:0000313" key="5">
    <source>
        <dbReference type="EMBL" id="KAK6209761.1"/>
    </source>
</evidence>
<dbReference type="GO" id="GO:0009820">
    <property type="term" value="P:alkaloid metabolic process"/>
    <property type="evidence" value="ECO:0007669"/>
    <property type="project" value="UniProtKB-KW"/>
</dbReference>
<comment type="similarity">
    <text evidence="2">Belongs to the fgaFS/easG family.</text>
</comment>
<comment type="pathway">
    <text evidence="1">Alkaloid biosynthesis; ergot alkaloid biosynthesis.</text>
</comment>